<proteinExistence type="predicted"/>
<name>A0A2G9V542_TELCI</name>
<dbReference type="Proteomes" id="UP000230423">
    <property type="component" value="Unassembled WGS sequence"/>
</dbReference>
<dbReference type="AlphaFoldDB" id="A0A2G9V542"/>
<evidence type="ECO:0000313" key="1">
    <source>
        <dbReference type="EMBL" id="PIO77617.1"/>
    </source>
</evidence>
<reference evidence="1 2" key="1">
    <citation type="submission" date="2015-09" db="EMBL/GenBank/DDBJ databases">
        <title>Draft genome of the parasitic nematode Teladorsagia circumcincta isolate WARC Sus (inbred).</title>
        <authorList>
            <person name="Mitreva M."/>
        </authorList>
    </citation>
    <scope>NUCLEOTIDE SEQUENCE [LARGE SCALE GENOMIC DNA]</scope>
    <source>
        <strain evidence="1 2">S</strain>
    </source>
</reference>
<protein>
    <submittedName>
        <fullName evidence="1">Uncharacterized protein</fullName>
    </submittedName>
</protein>
<sequence>MWDNCKAGTKILELHDIVAAVQIAEASKSQAILQDEESLENISASITSLTKWRAVEPPTALTT</sequence>
<dbReference type="EMBL" id="KZ344991">
    <property type="protein sequence ID" value="PIO77617.1"/>
    <property type="molecule type" value="Genomic_DNA"/>
</dbReference>
<evidence type="ECO:0000313" key="2">
    <source>
        <dbReference type="Proteomes" id="UP000230423"/>
    </source>
</evidence>
<accession>A0A2G9V542</accession>
<keyword evidence="2" id="KW-1185">Reference proteome</keyword>
<organism evidence="1 2">
    <name type="scientific">Teladorsagia circumcincta</name>
    <name type="common">Brown stomach worm</name>
    <name type="synonym">Ostertagia circumcincta</name>
    <dbReference type="NCBI Taxonomy" id="45464"/>
    <lineage>
        <taxon>Eukaryota</taxon>
        <taxon>Metazoa</taxon>
        <taxon>Ecdysozoa</taxon>
        <taxon>Nematoda</taxon>
        <taxon>Chromadorea</taxon>
        <taxon>Rhabditida</taxon>
        <taxon>Rhabditina</taxon>
        <taxon>Rhabditomorpha</taxon>
        <taxon>Strongyloidea</taxon>
        <taxon>Trichostrongylidae</taxon>
        <taxon>Teladorsagia</taxon>
    </lineage>
</organism>
<gene>
    <name evidence="1" type="ORF">TELCIR_00282</name>
</gene>